<sequence>MPTRPGSLVSETTMHNVEDRMDEEPDGCCEEGTCWETTHEQKGDERYHPLQFTLQLRPKQIVTDFDTKPEDIDEKATSEQDAKERSETTELTQSSSTATTTETNDICSYTEQKAEAYREIENCLGMPEEMKKNVLEMLEQEDWEGISAFLEQRARWRRKADATVQRWRDIYLARIQTQNAKRRRRERKRRRRERRERRRARKRLEMILGPE</sequence>
<feature type="compositionally biased region" description="Low complexity" evidence="1">
    <location>
        <begin position="89"/>
        <end position="103"/>
    </location>
</feature>
<gene>
    <name evidence="2" type="ORF">FPOA_00202</name>
</gene>
<feature type="compositionally biased region" description="Basic residues" evidence="1">
    <location>
        <begin position="180"/>
        <end position="201"/>
    </location>
</feature>
<keyword evidence="3" id="KW-1185">Reference proteome</keyword>
<dbReference type="EMBL" id="LYXU01000001">
    <property type="protein sequence ID" value="OBS26262.1"/>
    <property type="molecule type" value="Genomic_DNA"/>
</dbReference>
<feature type="region of interest" description="Disordered" evidence="1">
    <location>
        <begin position="1"/>
        <end position="30"/>
    </location>
</feature>
<protein>
    <submittedName>
        <fullName evidence="2">Uncharacterized protein</fullName>
    </submittedName>
</protein>
<feature type="region of interest" description="Disordered" evidence="1">
    <location>
        <begin position="178"/>
        <end position="201"/>
    </location>
</feature>
<evidence type="ECO:0000313" key="2">
    <source>
        <dbReference type="EMBL" id="OBS26262.1"/>
    </source>
</evidence>
<name>A0A1B8B0N4_FUSPO</name>
<dbReference type="Proteomes" id="UP000091967">
    <property type="component" value="Unassembled WGS sequence"/>
</dbReference>
<accession>A0A1B8B0N4</accession>
<feature type="compositionally biased region" description="Acidic residues" evidence="1">
    <location>
        <begin position="20"/>
        <end position="29"/>
    </location>
</feature>
<reference evidence="2 3" key="1">
    <citation type="submission" date="2016-06" db="EMBL/GenBank/DDBJ databases">
        <title>Living apart together: crosstalk between the core and supernumerary genomes in a fungal plant pathogen.</title>
        <authorList>
            <person name="Vanheule A."/>
            <person name="Audenaert K."/>
            <person name="Warris S."/>
            <person name="Van De Geest H."/>
            <person name="Schijlen E."/>
            <person name="Hofte M."/>
            <person name="De Saeger S."/>
            <person name="Haesaert G."/>
            <person name="Waalwijk C."/>
            <person name="Van Der Lee T."/>
        </authorList>
    </citation>
    <scope>NUCLEOTIDE SEQUENCE [LARGE SCALE GENOMIC DNA]</scope>
    <source>
        <strain evidence="2 3">2516</strain>
    </source>
</reference>
<evidence type="ECO:0000256" key="1">
    <source>
        <dbReference type="SAM" id="MobiDB-lite"/>
    </source>
</evidence>
<organism evidence="2 3">
    <name type="scientific">Fusarium poae</name>
    <dbReference type="NCBI Taxonomy" id="36050"/>
    <lineage>
        <taxon>Eukaryota</taxon>
        <taxon>Fungi</taxon>
        <taxon>Dikarya</taxon>
        <taxon>Ascomycota</taxon>
        <taxon>Pezizomycotina</taxon>
        <taxon>Sordariomycetes</taxon>
        <taxon>Hypocreomycetidae</taxon>
        <taxon>Hypocreales</taxon>
        <taxon>Nectriaceae</taxon>
        <taxon>Fusarium</taxon>
    </lineage>
</organism>
<feature type="compositionally biased region" description="Basic and acidic residues" evidence="1">
    <location>
        <begin position="65"/>
        <end position="88"/>
    </location>
</feature>
<dbReference type="AlphaFoldDB" id="A0A1B8B0N4"/>
<feature type="region of interest" description="Disordered" evidence="1">
    <location>
        <begin position="64"/>
        <end position="104"/>
    </location>
</feature>
<comment type="caution">
    <text evidence="2">The sequence shown here is derived from an EMBL/GenBank/DDBJ whole genome shotgun (WGS) entry which is preliminary data.</text>
</comment>
<evidence type="ECO:0000313" key="3">
    <source>
        <dbReference type="Proteomes" id="UP000091967"/>
    </source>
</evidence>
<proteinExistence type="predicted"/>